<evidence type="ECO:0000259" key="12">
    <source>
        <dbReference type="Pfam" id="PF21192"/>
    </source>
</evidence>
<evidence type="ECO:0000256" key="10">
    <source>
        <dbReference type="SAM" id="MobiDB-lite"/>
    </source>
</evidence>
<dbReference type="Proteomes" id="UP001212152">
    <property type="component" value="Unassembled WGS sequence"/>
</dbReference>
<dbReference type="Pfam" id="PF04981">
    <property type="entry name" value="NMD3"/>
    <property type="match status" value="1"/>
</dbReference>
<dbReference type="GO" id="GO:0043023">
    <property type="term" value="F:ribosomal large subunit binding"/>
    <property type="evidence" value="ECO:0007669"/>
    <property type="project" value="InterPro"/>
</dbReference>
<proteinExistence type="inferred from homology"/>
<feature type="domain" description="60S ribosomal export protein NMD3 OB-fold" evidence="12">
    <location>
        <begin position="802"/>
        <end position="889"/>
    </location>
</feature>
<evidence type="ECO:0000259" key="13">
    <source>
        <dbReference type="Pfam" id="PF21193"/>
    </source>
</evidence>
<dbReference type="GO" id="GO:0005737">
    <property type="term" value="C:cytoplasm"/>
    <property type="evidence" value="ECO:0007669"/>
    <property type="project" value="UniProtKB-SubCell"/>
</dbReference>
<comment type="subcellular location">
    <subcellularLocation>
        <location evidence="2">Cytoplasm</location>
    </subcellularLocation>
    <subcellularLocation>
        <location evidence="1">Nucleus</location>
    </subcellularLocation>
</comment>
<reference evidence="14" key="1">
    <citation type="submission" date="2020-05" db="EMBL/GenBank/DDBJ databases">
        <title>Phylogenomic resolution of chytrid fungi.</title>
        <authorList>
            <person name="Stajich J.E."/>
            <person name="Amses K."/>
            <person name="Simmons R."/>
            <person name="Seto K."/>
            <person name="Myers J."/>
            <person name="Bonds A."/>
            <person name="Quandt C.A."/>
            <person name="Barry K."/>
            <person name="Liu P."/>
            <person name="Grigoriev I."/>
            <person name="Longcore J.E."/>
            <person name="James T.Y."/>
        </authorList>
    </citation>
    <scope>NUCLEOTIDE SEQUENCE</scope>
    <source>
        <strain evidence="14">JEL0379</strain>
    </source>
</reference>
<dbReference type="PANTHER" id="PTHR12746">
    <property type="entry name" value="NONSENSE-MEDIATED MRNA DECAY PROTEIN 3"/>
    <property type="match status" value="1"/>
</dbReference>
<dbReference type="Pfam" id="PF21193">
    <property type="entry name" value="NMD_SH3"/>
    <property type="match status" value="1"/>
</dbReference>
<feature type="coiled-coil region" evidence="9">
    <location>
        <begin position="289"/>
        <end position="316"/>
    </location>
</feature>
<keyword evidence="8" id="KW-0539">Nucleus</keyword>
<name>A0AAD5TEH8_9FUNG</name>
<feature type="compositionally biased region" description="Acidic residues" evidence="10">
    <location>
        <begin position="982"/>
        <end position="1008"/>
    </location>
</feature>
<accession>A0AAD5TEH8</accession>
<evidence type="ECO:0000256" key="1">
    <source>
        <dbReference type="ARBA" id="ARBA00004123"/>
    </source>
</evidence>
<dbReference type="GO" id="GO:0000055">
    <property type="term" value="P:ribosomal large subunit export from nucleus"/>
    <property type="evidence" value="ECO:0007669"/>
    <property type="project" value="TreeGrafter"/>
</dbReference>
<evidence type="ECO:0000256" key="6">
    <source>
        <dbReference type="ARBA" id="ARBA00022490"/>
    </source>
</evidence>
<evidence type="ECO:0000259" key="11">
    <source>
        <dbReference type="Pfam" id="PF04981"/>
    </source>
</evidence>
<comment type="similarity">
    <text evidence="3">Belongs to the NMD3 family.</text>
</comment>
<evidence type="ECO:0000256" key="5">
    <source>
        <dbReference type="ARBA" id="ARBA00022448"/>
    </source>
</evidence>
<keyword evidence="5" id="KW-0813">Transport</keyword>
<dbReference type="GO" id="GO:0015031">
    <property type="term" value="P:protein transport"/>
    <property type="evidence" value="ECO:0007669"/>
    <property type="project" value="UniProtKB-KW"/>
</dbReference>
<comment type="caution">
    <text evidence="14">The sequence shown here is derived from an EMBL/GenBank/DDBJ whole genome shotgun (WGS) entry which is preliminary data.</text>
</comment>
<keyword evidence="9" id="KW-0175">Coiled coil</keyword>
<dbReference type="AlphaFoldDB" id="A0AAD5TEH8"/>
<sequence>MIEHIVRASTSGFTGQARLPKSLLEVLCAPNYWSSTTPTKWQITGTAGYDHHVVTNIPDMSTKRDVHECLRRDLESFLSKSTNKEFLKEAKRVKTALKAIRNDAANVQWWKQHATQVATAAVNLVASNVSSEIPPSSSLITYRGVPQYRSSSARVSSALNANDDASENEIADEMAGEELVKLGRFAQITKGKDAHNLGTYKIVFVGPWSTPQLHLTFSGVEKLCDGQRRRPDKTRTEVFGIPPAELRDIEKQFENLLKVHGADYSLVATQYDSLKLAMDQMKELHAAQIREKVAQIREKEVEINALRKELDHEQASSMRHTPSAWTDEVKNVRKTNDDVTYETTLLALWETVGAPLSAQFARTCGEGNAAIRTLLMSNEVENVKAMRLSIFAQRQLRTKQGGPEEEHGIAEAHACIVHETTITGYRMYAHGYGNEDLFMVDRVWEAAVPVSLHGLAMTGCELAENVFVDAKSQTGLFAAYPASREKVFENMDGVLHDPARTEQRILCASCGTVIAPNPANMCVNCIRGDVDITEGIPKQATIHFCRGCDRYLQPPNIWVKADLESRELLALCLKKLKGLGKVRLVDAGFIWTEPHSKRVKVKLTIQKEVFAATILQQVFVVEYIVANQHCEECERVDAQLTWKAVVQVRQKVLHKRTFLWLEQLILKHNAHKDTTNIKEYRDGLDFYYVQRAHAAKMVDFLQAVVPMKMKTSEQLISADIHSGTKNYKFTFSVELVPICKDDLVCLHPKLARQLSNTNPLVLCNRVSNTVNLLDPNTLRVADLRAPVYWDAPFTSLCDAKDLVEYYVIDTTLEGPAAGKWALATIEVCRSTDMSRTFFARSHLGRILNPGDHVLGYDLTHANFNSEAWDTLNRSGKLQGGVPDVILVRKAYPNARKKSKTRGWRLKTLGKQEELDQVNRGKSEKARQEMDYELFLRDIEEDTELRGMINLYKDPEARANAEAARLLMEQQQSAAAGDANGMEMDDEDDEEPEADFPEIDVGELLEDMEGLTIGDAGDGRHGGDSEDEMEVE</sequence>
<protein>
    <recommendedName>
        <fullName evidence="4">60S ribosomal export protein NMD3</fullName>
    </recommendedName>
</protein>
<dbReference type="Pfam" id="PF21192">
    <property type="entry name" value="OB_NMD3"/>
    <property type="match status" value="1"/>
</dbReference>
<dbReference type="InterPro" id="IPR039768">
    <property type="entry name" value="Nmd3"/>
</dbReference>
<evidence type="ECO:0000256" key="8">
    <source>
        <dbReference type="ARBA" id="ARBA00023242"/>
    </source>
</evidence>
<dbReference type="PANTHER" id="PTHR12746:SF2">
    <property type="entry name" value="60S RIBOSOMAL EXPORT PROTEIN NMD3"/>
    <property type="match status" value="1"/>
</dbReference>
<dbReference type="EMBL" id="JADGJQ010000063">
    <property type="protein sequence ID" value="KAJ3174598.1"/>
    <property type="molecule type" value="Genomic_DNA"/>
</dbReference>
<dbReference type="GO" id="GO:0005634">
    <property type="term" value="C:nucleus"/>
    <property type="evidence" value="ECO:0007669"/>
    <property type="project" value="UniProtKB-SubCell"/>
</dbReference>
<evidence type="ECO:0000256" key="2">
    <source>
        <dbReference type="ARBA" id="ARBA00004496"/>
    </source>
</evidence>
<dbReference type="InterPro" id="IPR048898">
    <property type="entry name" value="OB_NMD3"/>
</dbReference>
<feature type="domain" description="60S ribosomal export protein NMD3 SH3" evidence="13">
    <location>
        <begin position="738"/>
        <end position="785"/>
    </location>
</feature>
<evidence type="ECO:0000256" key="7">
    <source>
        <dbReference type="ARBA" id="ARBA00022927"/>
    </source>
</evidence>
<evidence type="ECO:0000313" key="15">
    <source>
        <dbReference type="Proteomes" id="UP001212152"/>
    </source>
</evidence>
<evidence type="ECO:0000256" key="4">
    <source>
        <dbReference type="ARBA" id="ARBA00017035"/>
    </source>
</evidence>
<evidence type="ECO:0000313" key="14">
    <source>
        <dbReference type="EMBL" id="KAJ3174598.1"/>
    </source>
</evidence>
<dbReference type="InterPro" id="IPR048899">
    <property type="entry name" value="NMD_SH3"/>
</dbReference>
<keyword evidence="6" id="KW-0963">Cytoplasm</keyword>
<evidence type="ECO:0000256" key="9">
    <source>
        <dbReference type="SAM" id="Coils"/>
    </source>
</evidence>
<feature type="domain" description="Nmd3 N-terminal" evidence="11">
    <location>
        <begin position="507"/>
        <end position="735"/>
    </location>
</feature>
<keyword evidence="7" id="KW-0653">Protein transport</keyword>
<gene>
    <name evidence="14" type="ORF">HDU87_007080</name>
</gene>
<organism evidence="14 15">
    <name type="scientific">Geranomyces variabilis</name>
    <dbReference type="NCBI Taxonomy" id="109894"/>
    <lineage>
        <taxon>Eukaryota</taxon>
        <taxon>Fungi</taxon>
        <taxon>Fungi incertae sedis</taxon>
        <taxon>Chytridiomycota</taxon>
        <taxon>Chytridiomycota incertae sedis</taxon>
        <taxon>Chytridiomycetes</taxon>
        <taxon>Spizellomycetales</taxon>
        <taxon>Powellomycetaceae</taxon>
        <taxon>Geranomyces</taxon>
    </lineage>
</organism>
<feature type="region of interest" description="Disordered" evidence="10">
    <location>
        <begin position="969"/>
        <end position="1031"/>
    </location>
</feature>
<evidence type="ECO:0000256" key="3">
    <source>
        <dbReference type="ARBA" id="ARBA00009794"/>
    </source>
</evidence>
<keyword evidence="15" id="KW-1185">Reference proteome</keyword>
<dbReference type="InterPro" id="IPR007064">
    <property type="entry name" value="Nmd3_N"/>
</dbReference>